<dbReference type="RefSeq" id="WP_242166040.1">
    <property type="nucleotide sequence ID" value="NZ_JAJMLW010000003.1"/>
</dbReference>
<sequence length="76" mass="8398">MTLDQVTESYGDLVADWNCIEAYIGPDGALYYRYDETEPVTEPGQITFNKVAEVGADPVPVSSVEFHEAQKGTKLK</sequence>
<proteinExistence type="predicted"/>
<organism evidence="1 2">
    <name type="scientific">Adlercreutzia faecimuris</name>
    <dbReference type="NCBI Taxonomy" id="2897341"/>
    <lineage>
        <taxon>Bacteria</taxon>
        <taxon>Bacillati</taxon>
        <taxon>Actinomycetota</taxon>
        <taxon>Coriobacteriia</taxon>
        <taxon>Eggerthellales</taxon>
        <taxon>Eggerthellaceae</taxon>
        <taxon>Adlercreutzia</taxon>
    </lineage>
</organism>
<gene>
    <name evidence="1" type="ORF">LPT13_09630</name>
</gene>
<protein>
    <submittedName>
        <fullName evidence="1">Uncharacterized protein</fullName>
    </submittedName>
</protein>
<name>A0ABS9WJB8_9ACTN</name>
<comment type="caution">
    <text evidence="1">The sequence shown here is derived from an EMBL/GenBank/DDBJ whole genome shotgun (WGS) entry which is preliminary data.</text>
</comment>
<evidence type="ECO:0000313" key="1">
    <source>
        <dbReference type="EMBL" id="MCI2242610.1"/>
    </source>
</evidence>
<dbReference type="Proteomes" id="UP001430755">
    <property type="component" value="Unassembled WGS sequence"/>
</dbReference>
<evidence type="ECO:0000313" key="2">
    <source>
        <dbReference type="Proteomes" id="UP001430755"/>
    </source>
</evidence>
<dbReference type="EMBL" id="JAJMLW010000003">
    <property type="protein sequence ID" value="MCI2242610.1"/>
    <property type="molecule type" value="Genomic_DNA"/>
</dbReference>
<reference evidence="1" key="1">
    <citation type="submission" date="2021-11" db="EMBL/GenBank/DDBJ databases">
        <title>A Novel Adlercreutzia Species, isolated from a Allomyrina dichotoma larva feces.</title>
        <authorList>
            <person name="Suh M.K."/>
        </authorList>
    </citation>
    <scope>NUCLEOTIDE SEQUENCE</scope>
    <source>
        <strain evidence="1">JBNU-10</strain>
    </source>
</reference>
<keyword evidence="2" id="KW-1185">Reference proteome</keyword>
<accession>A0ABS9WJB8</accession>